<sequence>MADDEKYECQTMDLEARRRAAHDPGMHARVAARMALTPDQTARVLAAWRVFEGALCRLRDERAALRARLAALQAHLEGVTAGGSCGDGRVAAPNAEGGGLCKGEQQAPGPRQVLGARRASGAPDVMGVQCALEPGIASGLRSGDLEEVVAELTDNLVRTL</sequence>
<dbReference type="RefSeq" id="XP_013892140.1">
    <property type="nucleotide sequence ID" value="XM_014036686.1"/>
</dbReference>
<accession>A0A0D2MD31</accession>
<gene>
    <name evidence="1" type="ORF">MNEG_14844</name>
</gene>
<organism evidence="1 2">
    <name type="scientific">Monoraphidium neglectum</name>
    <dbReference type="NCBI Taxonomy" id="145388"/>
    <lineage>
        <taxon>Eukaryota</taxon>
        <taxon>Viridiplantae</taxon>
        <taxon>Chlorophyta</taxon>
        <taxon>core chlorophytes</taxon>
        <taxon>Chlorophyceae</taxon>
        <taxon>CS clade</taxon>
        <taxon>Sphaeropleales</taxon>
        <taxon>Selenastraceae</taxon>
        <taxon>Monoraphidium</taxon>
    </lineage>
</organism>
<dbReference type="GeneID" id="25732446"/>
<dbReference type="EMBL" id="KK105030">
    <property type="protein sequence ID" value="KIY93120.1"/>
    <property type="molecule type" value="Genomic_DNA"/>
</dbReference>
<protein>
    <submittedName>
        <fullName evidence="1">Uncharacterized protein</fullName>
    </submittedName>
</protein>
<dbReference type="AlphaFoldDB" id="A0A0D2MD31"/>
<keyword evidence="2" id="KW-1185">Reference proteome</keyword>
<evidence type="ECO:0000313" key="2">
    <source>
        <dbReference type="Proteomes" id="UP000054498"/>
    </source>
</evidence>
<dbReference type="KEGG" id="mng:MNEG_14844"/>
<name>A0A0D2MD31_9CHLO</name>
<evidence type="ECO:0000313" key="1">
    <source>
        <dbReference type="EMBL" id="KIY93120.1"/>
    </source>
</evidence>
<proteinExistence type="predicted"/>
<dbReference type="Proteomes" id="UP000054498">
    <property type="component" value="Unassembled WGS sequence"/>
</dbReference>
<reference evidence="1 2" key="1">
    <citation type="journal article" date="2013" name="BMC Genomics">
        <title>Reconstruction of the lipid metabolism for the microalga Monoraphidium neglectum from its genome sequence reveals characteristics suitable for biofuel production.</title>
        <authorList>
            <person name="Bogen C."/>
            <person name="Al-Dilaimi A."/>
            <person name="Albersmeier A."/>
            <person name="Wichmann J."/>
            <person name="Grundmann M."/>
            <person name="Rupp O."/>
            <person name="Lauersen K.J."/>
            <person name="Blifernez-Klassen O."/>
            <person name="Kalinowski J."/>
            <person name="Goesmann A."/>
            <person name="Mussgnug J.H."/>
            <person name="Kruse O."/>
        </authorList>
    </citation>
    <scope>NUCLEOTIDE SEQUENCE [LARGE SCALE GENOMIC DNA]</scope>
    <source>
        <strain evidence="1 2">SAG 48.87</strain>
    </source>
</reference>